<evidence type="ECO:0008006" key="3">
    <source>
        <dbReference type="Google" id="ProtNLM"/>
    </source>
</evidence>
<proteinExistence type="predicted"/>
<name>A0ABU8DYK6_9ACTN</name>
<keyword evidence="2" id="KW-1185">Reference proteome</keyword>
<protein>
    <recommendedName>
        <fullName evidence="3">Helix-turn-helix domain-containing protein</fullName>
    </recommendedName>
</protein>
<dbReference type="RefSeq" id="WP_336406027.1">
    <property type="nucleotide sequence ID" value="NZ_JBAPLU010000029.1"/>
</dbReference>
<dbReference type="Proteomes" id="UP001361570">
    <property type="component" value="Unassembled WGS sequence"/>
</dbReference>
<evidence type="ECO:0000313" key="2">
    <source>
        <dbReference type="Proteomes" id="UP001361570"/>
    </source>
</evidence>
<organism evidence="1 2">
    <name type="scientific">Klenkia sesuvii</name>
    <dbReference type="NCBI Taxonomy" id="3103137"/>
    <lineage>
        <taxon>Bacteria</taxon>
        <taxon>Bacillati</taxon>
        <taxon>Actinomycetota</taxon>
        <taxon>Actinomycetes</taxon>
        <taxon>Geodermatophilales</taxon>
        <taxon>Geodermatophilaceae</taxon>
        <taxon>Klenkia</taxon>
    </lineage>
</organism>
<dbReference type="EMBL" id="JBAPLU010000029">
    <property type="protein sequence ID" value="MEI4273911.1"/>
    <property type="molecule type" value="Genomic_DNA"/>
</dbReference>
<reference evidence="1 2" key="1">
    <citation type="submission" date="2024-03" db="EMBL/GenBank/DDBJ databases">
        <title>Draft genome sequence of Klenkia sp. LSe6-5.</title>
        <authorList>
            <person name="Duangmal K."/>
            <person name="Chantavorakit T."/>
        </authorList>
    </citation>
    <scope>NUCLEOTIDE SEQUENCE [LARGE SCALE GENOMIC DNA]</scope>
    <source>
        <strain evidence="1 2">LSe6-5</strain>
    </source>
</reference>
<gene>
    <name evidence="1" type="ORF">TEK04_19495</name>
</gene>
<accession>A0ABU8DYK6</accession>
<sequence length="128" mass="14279">MSLPWVRFDTSLPDHPKILALLEMKDGHRAAFVYCCALAYAGKHGTDGQITRPSLSRVNGRPADADRLVQVGLFDVEDDGGWRIHNWANRQELATVTEMKRAAQRIGGQKGNCVRHHGPDCGCWREQA</sequence>
<evidence type="ECO:0000313" key="1">
    <source>
        <dbReference type="EMBL" id="MEI4273911.1"/>
    </source>
</evidence>
<comment type="caution">
    <text evidence="1">The sequence shown here is derived from an EMBL/GenBank/DDBJ whole genome shotgun (WGS) entry which is preliminary data.</text>
</comment>